<evidence type="ECO:0000313" key="2">
    <source>
        <dbReference type="EMBL" id="MQM00026.1"/>
    </source>
</evidence>
<name>A0A843VVT7_COLES</name>
<dbReference type="Proteomes" id="UP000652761">
    <property type="component" value="Unassembled WGS sequence"/>
</dbReference>
<evidence type="ECO:0000313" key="3">
    <source>
        <dbReference type="Proteomes" id="UP000652761"/>
    </source>
</evidence>
<reference evidence="2" key="1">
    <citation type="submission" date="2017-07" db="EMBL/GenBank/DDBJ databases">
        <title>Taro Niue Genome Assembly and Annotation.</title>
        <authorList>
            <person name="Atibalentja N."/>
            <person name="Keating K."/>
            <person name="Fields C.J."/>
        </authorList>
    </citation>
    <scope>NUCLEOTIDE SEQUENCE</scope>
    <source>
        <strain evidence="2">Niue_2</strain>
        <tissue evidence="2">Leaf</tissue>
    </source>
</reference>
<dbReference type="EMBL" id="NMUH01002445">
    <property type="protein sequence ID" value="MQM00026.1"/>
    <property type="molecule type" value="Genomic_DNA"/>
</dbReference>
<feature type="compositionally biased region" description="Polar residues" evidence="1">
    <location>
        <begin position="103"/>
        <end position="113"/>
    </location>
</feature>
<keyword evidence="3" id="KW-1185">Reference proteome</keyword>
<protein>
    <submittedName>
        <fullName evidence="2">Uncharacterized protein</fullName>
    </submittedName>
</protein>
<organism evidence="2 3">
    <name type="scientific">Colocasia esculenta</name>
    <name type="common">Wild taro</name>
    <name type="synonym">Arum esculentum</name>
    <dbReference type="NCBI Taxonomy" id="4460"/>
    <lineage>
        <taxon>Eukaryota</taxon>
        <taxon>Viridiplantae</taxon>
        <taxon>Streptophyta</taxon>
        <taxon>Embryophyta</taxon>
        <taxon>Tracheophyta</taxon>
        <taxon>Spermatophyta</taxon>
        <taxon>Magnoliopsida</taxon>
        <taxon>Liliopsida</taxon>
        <taxon>Araceae</taxon>
        <taxon>Aroideae</taxon>
        <taxon>Colocasieae</taxon>
        <taxon>Colocasia</taxon>
    </lineage>
</organism>
<dbReference type="AlphaFoldDB" id="A0A843VVT7"/>
<proteinExistence type="predicted"/>
<gene>
    <name evidence="2" type="ORF">Taro_032755</name>
</gene>
<accession>A0A843VVT7</accession>
<feature type="region of interest" description="Disordered" evidence="1">
    <location>
        <begin position="92"/>
        <end position="113"/>
    </location>
</feature>
<comment type="caution">
    <text evidence="2">The sequence shown here is derived from an EMBL/GenBank/DDBJ whole genome shotgun (WGS) entry which is preliminary data.</text>
</comment>
<sequence length="126" mass="14198">MRTGSRHQPQTLVLAEGHLGVKPRPLSWCQRPDMDANTNFGVQRYGRQLLGPACVAELENLGARIFPRVLDPPIDPRFRGRVCVSAQTWLDGKVPGRPDHPSRPSTMPLTLSQRPETAVEFFWTEQ</sequence>
<evidence type="ECO:0000256" key="1">
    <source>
        <dbReference type="SAM" id="MobiDB-lite"/>
    </source>
</evidence>